<accession>A0A3V0PG40</accession>
<sequence length="77" mass="8592">MNNGKTKTQVGRLFGGNFDATGITLLPIGWWTLIGGDDSSSNIETGINDLMMFFLHCKILQNAQPFQRQKTPLLLHE</sequence>
<dbReference type="AlphaFoldDB" id="A0A3V0PG40"/>
<proteinExistence type="predicted"/>
<dbReference type="Proteomes" id="UP000839781">
    <property type="component" value="Unassembled WGS sequence"/>
</dbReference>
<gene>
    <name evidence="1" type="ORF">DLB95_06375</name>
</gene>
<evidence type="ECO:0000313" key="2">
    <source>
        <dbReference type="Proteomes" id="UP000839781"/>
    </source>
</evidence>
<comment type="caution">
    <text evidence="1">The sequence shown here is derived from an EMBL/GenBank/DDBJ whole genome shotgun (WGS) entry which is preliminary data.</text>
</comment>
<evidence type="ECO:0000313" key="1">
    <source>
        <dbReference type="EMBL" id="ECJ4376925.1"/>
    </source>
</evidence>
<dbReference type="EMBL" id="AAIYJF010000003">
    <property type="protein sequence ID" value="ECJ4376925.1"/>
    <property type="molecule type" value="Genomic_DNA"/>
</dbReference>
<organism evidence="1 2">
    <name type="scientific">Salmonella diarizonae</name>
    <dbReference type="NCBI Taxonomy" id="59204"/>
    <lineage>
        <taxon>Bacteria</taxon>
        <taxon>Pseudomonadati</taxon>
        <taxon>Pseudomonadota</taxon>
        <taxon>Gammaproteobacteria</taxon>
        <taxon>Enterobacterales</taxon>
        <taxon>Enterobacteriaceae</taxon>
        <taxon>Salmonella</taxon>
    </lineage>
</organism>
<name>A0A3V0PG40_SALDZ</name>
<reference evidence="1 2" key="1">
    <citation type="submission" date="2018-05" db="EMBL/GenBank/DDBJ databases">
        <authorList>
            <person name="Ashton P.M."/>
            <person name="Dallman T."/>
            <person name="Nair S."/>
            <person name="De Pinna E."/>
            <person name="Peters T."/>
            <person name="Grant K."/>
        </authorList>
    </citation>
    <scope>NUCLEOTIDE SEQUENCE [LARGE SCALE GENOMIC DNA]</scope>
    <source>
        <strain evidence="1 2">474878</strain>
    </source>
</reference>
<protein>
    <submittedName>
        <fullName evidence="1">Uncharacterized protein</fullName>
    </submittedName>
</protein>